<proteinExistence type="predicted"/>
<protein>
    <submittedName>
        <fullName evidence="1">Uncharacterized protein</fullName>
    </submittedName>
</protein>
<evidence type="ECO:0000313" key="2">
    <source>
        <dbReference type="Proteomes" id="UP000778864"/>
    </source>
</evidence>
<reference evidence="1" key="1">
    <citation type="submission" date="2021-02" db="EMBL/GenBank/DDBJ databases">
        <title>Infant gut strain persistence is associated with maternal origin, phylogeny, and functional potential including surface adhesion and iron acquisition.</title>
        <authorList>
            <person name="Lou Y.C."/>
        </authorList>
    </citation>
    <scope>NUCLEOTIDE SEQUENCE</scope>
    <source>
        <strain evidence="1">L3_108_031G1_dasL3_108_031G1_concoct_20</strain>
    </source>
</reference>
<comment type="caution">
    <text evidence="1">The sequence shown here is derived from an EMBL/GenBank/DDBJ whole genome shotgun (WGS) entry which is preliminary data.</text>
</comment>
<dbReference type="Proteomes" id="UP000778864">
    <property type="component" value="Unassembled WGS sequence"/>
</dbReference>
<dbReference type="AlphaFoldDB" id="A0A100YN88"/>
<dbReference type="RefSeq" id="WP_008600675.1">
    <property type="nucleotide sequence ID" value="NZ_CABFMP010000005.1"/>
</dbReference>
<accession>A0A100YN88</accession>
<dbReference type="EMBL" id="JAGZMU010000001">
    <property type="protein sequence ID" value="MBS4892744.1"/>
    <property type="molecule type" value="Genomic_DNA"/>
</dbReference>
<evidence type="ECO:0000313" key="1">
    <source>
        <dbReference type="EMBL" id="MBS4892744.1"/>
    </source>
</evidence>
<sequence length="127" mass="15157">MTNKYNREFLLEYVESENKKNECNVSLENMNKIVSLIEYFGIELYRPITRLLLSNWEEITERINNYTESDWMMADEIQKTTPTLDRFSIAMLIEVLEGEDTLNQAENVGRRLTDEEMKAIRKHQDEQ</sequence>
<dbReference type="STRING" id="29466.GCA_002005185_01354"/>
<organism evidence="1 2">
    <name type="scientific">Veillonella parvula</name>
    <name type="common">Staphylococcus parvulus</name>
    <dbReference type="NCBI Taxonomy" id="29466"/>
    <lineage>
        <taxon>Bacteria</taxon>
        <taxon>Bacillati</taxon>
        <taxon>Bacillota</taxon>
        <taxon>Negativicutes</taxon>
        <taxon>Veillonellales</taxon>
        <taxon>Veillonellaceae</taxon>
        <taxon>Veillonella</taxon>
    </lineage>
</organism>
<gene>
    <name evidence="1" type="ORF">KHZ90_03065</name>
</gene>
<name>A0A100YN88_VEIPA</name>